<name>A0A1H9TQD6_9LACT</name>
<dbReference type="InterPro" id="IPR044068">
    <property type="entry name" value="CB"/>
</dbReference>
<dbReference type="Gene3D" id="1.10.443.10">
    <property type="entry name" value="Intergrase catalytic core"/>
    <property type="match status" value="1"/>
</dbReference>
<dbReference type="InterPro" id="IPR028259">
    <property type="entry name" value="AP2-like_int_N"/>
</dbReference>
<dbReference type="EMBL" id="FOHA01000015">
    <property type="protein sequence ID" value="SER99237.1"/>
    <property type="molecule type" value="Genomic_DNA"/>
</dbReference>
<dbReference type="STRING" id="142588.SAMN04488559_11554"/>
<dbReference type="Pfam" id="PF14657">
    <property type="entry name" value="Arm-DNA-bind_4"/>
    <property type="match status" value="1"/>
</dbReference>
<protein>
    <submittedName>
        <fullName evidence="7">Site-specific recombinase XerD</fullName>
    </submittedName>
</protein>
<evidence type="ECO:0000256" key="4">
    <source>
        <dbReference type="PROSITE-ProRule" id="PRU01248"/>
    </source>
</evidence>
<evidence type="ECO:0000256" key="2">
    <source>
        <dbReference type="ARBA" id="ARBA00023125"/>
    </source>
</evidence>
<dbReference type="PANTHER" id="PTHR30349">
    <property type="entry name" value="PHAGE INTEGRASE-RELATED"/>
    <property type="match status" value="1"/>
</dbReference>
<dbReference type="Proteomes" id="UP000198948">
    <property type="component" value="Unassembled WGS sequence"/>
</dbReference>
<dbReference type="PANTHER" id="PTHR30349:SF64">
    <property type="entry name" value="PROPHAGE INTEGRASE INTD-RELATED"/>
    <property type="match status" value="1"/>
</dbReference>
<dbReference type="OrthoDB" id="9803188at2"/>
<evidence type="ECO:0000256" key="1">
    <source>
        <dbReference type="ARBA" id="ARBA00008857"/>
    </source>
</evidence>
<dbReference type="InterPro" id="IPR050090">
    <property type="entry name" value="Tyrosine_recombinase_XerCD"/>
</dbReference>
<keyword evidence="3" id="KW-0233">DNA recombination</keyword>
<dbReference type="AlphaFoldDB" id="A0A1H9TQD6"/>
<organism evidence="7 8">
    <name type="scientific">Isobaculum melis</name>
    <dbReference type="NCBI Taxonomy" id="142588"/>
    <lineage>
        <taxon>Bacteria</taxon>
        <taxon>Bacillati</taxon>
        <taxon>Bacillota</taxon>
        <taxon>Bacilli</taxon>
        <taxon>Lactobacillales</taxon>
        <taxon>Carnobacteriaceae</taxon>
        <taxon>Isobaculum</taxon>
    </lineage>
</organism>
<keyword evidence="2 4" id="KW-0238">DNA-binding</keyword>
<keyword evidence="8" id="KW-1185">Reference proteome</keyword>
<dbReference type="RefSeq" id="WP_092653233.1">
    <property type="nucleotide sequence ID" value="NZ_FOHA01000015.1"/>
</dbReference>
<comment type="similarity">
    <text evidence="1">Belongs to the 'phage' integrase family.</text>
</comment>
<dbReference type="InterPro" id="IPR011010">
    <property type="entry name" value="DNA_brk_join_enz"/>
</dbReference>
<evidence type="ECO:0000259" key="5">
    <source>
        <dbReference type="PROSITE" id="PS51898"/>
    </source>
</evidence>
<dbReference type="Gene3D" id="1.10.150.130">
    <property type="match status" value="1"/>
</dbReference>
<sequence>MASFQKYQTQKGARWLFKEKINGKYSTRRGFKTKQEAKLACAKIVRKSQFLFDDKAMFKEVAEIWLNDYRKTGIKVSTLSHKEAQASFFSEKFKNEKISAITSEMIEDIFEEMKSEGYAYGTIKNYKKTISLIMKYALKKQFIYFNVVGDVRMPFFDEDVISKKEAIERKYLNLNELKEFLAVSEKTHTDEIHTLFLLISETGMRIGEALSLLESDLDIENNTIEIYKSLTRIAVEDFKLTTPKTTSSVRKVFVRQSLMDKLKKIMKKNEQIREKMTLKSDYKLLFFSKAINVGNPYLVGTINDKIEEVVAQTSIKKHVTSRTFRHTAVSMLAEAGVSLEAIKEMMGHSSSKITETIYLHVTDYTKKDTLLKLDALMKKIGQN</sequence>
<evidence type="ECO:0000259" key="6">
    <source>
        <dbReference type="PROSITE" id="PS51900"/>
    </source>
</evidence>
<dbReference type="CDD" id="cd01189">
    <property type="entry name" value="INT_ICEBs1_C_like"/>
    <property type="match status" value="1"/>
</dbReference>
<evidence type="ECO:0000313" key="8">
    <source>
        <dbReference type="Proteomes" id="UP000198948"/>
    </source>
</evidence>
<gene>
    <name evidence="7" type="ORF">SAMN04488559_11554</name>
</gene>
<dbReference type="GO" id="GO:0006310">
    <property type="term" value="P:DNA recombination"/>
    <property type="evidence" value="ECO:0007669"/>
    <property type="project" value="UniProtKB-KW"/>
</dbReference>
<dbReference type="PROSITE" id="PS51898">
    <property type="entry name" value="TYR_RECOMBINASE"/>
    <property type="match status" value="1"/>
</dbReference>
<evidence type="ECO:0000313" key="7">
    <source>
        <dbReference type="EMBL" id="SER99237.1"/>
    </source>
</evidence>
<proteinExistence type="inferred from homology"/>
<dbReference type="Pfam" id="PF00589">
    <property type="entry name" value="Phage_integrase"/>
    <property type="match status" value="1"/>
</dbReference>
<feature type="domain" description="Tyr recombinase" evidence="5">
    <location>
        <begin position="167"/>
        <end position="371"/>
    </location>
</feature>
<dbReference type="GO" id="GO:0015074">
    <property type="term" value="P:DNA integration"/>
    <property type="evidence" value="ECO:0007669"/>
    <property type="project" value="InterPro"/>
</dbReference>
<feature type="domain" description="Core-binding (CB)" evidence="6">
    <location>
        <begin position="56"/>
        <end position="138"/>
    </location>
</feature>
<dbReference type="InterPro" id="IPR010998">
    <property type="entry name" value="Integrase_recombinase_N"/>
</dbReference>
<dbReference type="PROSITE" id="PS51900">
    <property type="entry name" value="CB"/>
    <property type="match status" value="1"/>
</dbReference>
<dbReference type="InterPro" id="IPR002104">
    <property type="entry name" value="Integrase_catalytic"/>
</dbReference>
<reference evidence="7 8" key="1">
    <citation type="submission" date="2016-10" db="EMBL/GenBank/DDBJ databases">
        <authorList>
            <person name="de Groot N.N."/>
        </authorList>
    </citation>
    <scope>NUCLEOTIDE SEQUENCE [LARGE SCALE GENOMIC DNA]</scope>
    <source>
        <strain evidence="7 8">DSM 13760</strain>
    </source>
</reference>
<evidence type="ECO:0000256" key="3">
    <source>
        <dbReference type="ARBA" id="ARBA00023172"/>
    </source>
</evidence>
<dbReference type="InterPro" id="IPR013762">
    <property type="entry name" value="Integrase-like_cat_sf"/>
</dbReference>
<dbReference type="SUPFAM" id="SSF56349">
    <property type="entry name" value="DNA breaking-rejoining enzymes"/>
    <property type="match status" value="1"/>
</dbReference>
<accession>A0A1H9TQD6</accession>
<dbReference type="GO" id="GO:0003677">
    <property type="term" value="F:DNA binding"/>
    <property type="evidence" value="ECO:0007669"/>
    <property type="project" value="UniProtKB-UniRule"/>
</dbReference>